<comment type="catalytic activity">
    <reaction evidence="10 12">
        <text>cytidine(4) in tRNA(Gly)(GCC) + S-adenosyl-L-methionine = 2'-O-methylcytidine(4) in tRNA(Gly)(GCC) + S-adenosyl-L-homocysteine + H(+)</text>
        <dbReference type="Rhea" id="RHEA:43192"/>
        <dbReference type="Rhea" id="RHEA-COMP:10399"/>
        <dbReference type="Rhea" id="RHEA-COMP:10400"/>
        <dbReference type="ChEBI" id="CHEBI:15378"/>
        <dbReference type="ChEBI" id="CHEBI:57856"/>
        <dbReference type="ChEBI" id="CHEBI:59789"/>
        <dbReference type="ChEBI" id="CHEBI:74495"/>
        <dbReference type="ChEBI" id="CHEBI:82748"/>
        <dbReference type="EC" id="2.1.1.225"/>
    </reaction>
</comment>
<organism evidence="15 16">
    <name type="scientific">Musa troglodytarum</name>
    <name type="common">fe'i banana</name>
    <dbReference type="NCBI Taxonomy" id="320322"/>
    <lineage>
        <taxon>Eukaryota</taxon>
        <taxon>Viridiplantae</taxon>
        <taxon>Streptophyta</taxon>
        <taxon>Embryophyta</taxon>
        <taxon>Tracheophyta</taxon>
        <taxon>Spermatophyta</taxon>
        <taxon>Magnoliopsida</taxon>
        <taxon>Liliopsida</taxon>
        <taxon>Zingiberales</taxon>
        <taxon>Musaceae</taxon>
        <taxon>Musa</taxon>
    </lineage>
</organism>
<comment type="catalytic activity">
    <reaction evidence="9 12">
        <text>cytidine(4) in tRNA(Pro) + S-adenosyl-L-methionine = 2'-O-methylcytidine(4) in tRNA(Pro) + S-adenosyl-L-homocysteine + H(+)</text>
        <dbReference type="Rhea" id="RHEA:32767"/>
        <dbReference type="Rhea" id="RHEA-COMP:10397"/>
        <dbReference type="Rhea" id="RHEA-COMP:10398"/>
        <dbReference type="ChEBI" id="CHEBI:15378"/>
        <dbReference type="ChEBI" id="CHEBI:57856"/>
        <dbReference type="ChEBI" id="CHEBI:59789"/>
        <dbReference type="ChEBI" id="CHEBI:74495"/>
        <dbReference type="ChEBI" id="CHEBI:82748"/>
        <dbReference type="EC" id="2.1.1.225"/>
    </reaction>
</comment>
<comment type="function">
    <text evidence="12">tRNA methylase which 2'-O-methylates cytidine(4) in tRNA(Pro) and tRNA(Gly)(GCC), and adenosine(4) in tRNA(His).</text>
</comment>
<evidence type="ECO:0000256" key="4">
    <source>
        <dbReference type="ARBA" id="ARBA00022691"/>
    </source>
</evidence>
<evidence type="ECO:0000256" key="10">
    <source>
        <dbReference type="ARBA" id="ARBA00048635"/>
    </source>
</evidence>
<evidence type="ECO:0000256" key="5">
    <source>
        <dbReference type="ARBA" id="ARBA00022694"/>
    </source>
</evidence>
<reference evidence="15" key="1">
    <citation type="submission" date="2022-05" db="EMBL/GenBank/DDBJ databases">
        <title>The Musa troglodytarum L. genome provides insights into the mechanism of non-climacteric behaviour and enrichment of carotenoids.</title>
        <authorList>
            <person name="Wang J."/>
        </authorList>
    </citation>
    <scope>NUCLEOTIDE SEQUENCE</scope>
    <source>
        <tissue evidence="15">Leaf</tissue>
    </source>
</reference>
<feature type="non-terminal residue" evidence="15">
    <location>
        <position position="1"/>
    </location>
</feature>
<dbReference type="AlphaFoldDB" id="A0A9E7JU93"/>
<keyword evidence="16" id="KW-1185">Reference proteome</keyword>
<dbReference type="GO" id="GO:0008270">
    <property type="term" value="F:zinc ion binding"/>
    <property type="evidence" value="ECO:0007669"/>
    <property type="project" value="UniProtKB-KW"/>
</dbReference>
<evidence type="ECO:0000256" key="12">
    <source>
        <dbReference type="RuleBase" id="RU367103"/>
    </source>
</evidence>
<evidence type="ECO:0000256" key="2">
    <source>
        <dbReference type="ARBA" id="ARBA00022603"/>
    </source>
</evidence>
<dbReference type="GO" id="GO:0030488">
    <property type="term" value="P:tRNA methylation"/>
    <property type="evidence" value="ECO:0007669"/>
    <property type="project" value="InterPro"/>
</dbReference>
<dbReference type="Pfam" id="PF05206">
    <property type="entry name" value="TRM13"/>
    <property type="match status" value="1"/>
</dbReference>
<dbReference type="InterPro" id="IPR022776">
    <property type="entry name" value="TRM13/UPF0224_CHHC_Znf_dom"/>
</dbReference>
<evidence type="ECO:0000256" key="8">
    <source>
        <dbReference type="ARBA" id="ARBA00022833"/>
    </source>
</evidence>
<keyword evidence="7 12" id="KW-0863">Zinc-finger</keyword>
<gene>
    <name evidence="15" type="ORF">MUK42_00052</name>
</gene>
<evidence type="ECO:0000256" key="1">
    <source>
        <dbReference type="ARBA" id="ARBA00005265"/>
    </source>
</evidence>
<keyword evidence="5 12" id="KW-0819">tRNA processing</keyword>
<keyword evidence="8 12" id="KW-0862">Zinc</keyword>
<dbReference type="PANTHER" id="PTHR12998">
    <property type="entry name" value="TRNA:M(4)X MODIFICATION ENZYME TRM13 HOMOLOG"/>
    <property type="match status" value="1"/>
</dbReference>
<dbReference type="Pfam" id="PF11722">
    <property type="entry name" value="zf-TRM13_CCCH"/>
    <property type="match status" value="1"/>
</dbReference>
<proteinExistence type="inferred from homology"/>
<evidence type="ECO:0000256" key="13">
    <source>
        <dbReference type="SAM" id="MobiDB-lite"/>
    </source>
</evidence>
<protein>
    <recommendedName>
        <fullName evidence="12">tRNA:m(4)X modification enzyme TRM13</fullName>
        <ecNumber evidence="12">2.1.1.225</ecNumber>
    </recommendedName>
</protein>
<evidence type="ECO:0000256" key="6">
    <source>
        <dbReference type="ARBA" id="ARBA00022723"/>
    </source>
</evidence>
<keyword evidence="4 12" id="KW-0949">S-adenosyl-L-methionine</keyword>
<dbReference type="Proteomes" id="UP001055439">
    <property type="component" value="Chromosome 3"/>
</dbReference>
<evidence type="ECO:0000256" key="9">
    <source>
        <dbReference type="ARBA" id="ARBA00048165"/>
    </source>
</evidence>
<feature type="region of interest" description="Disordered" evidence="13">
    <location>
        <begin position="32"/>
        <end position="69"/>
    </location>
</feature>
<comment type="similarity">
    <text evidence="1 12">Belongs to the methyltransferase TRM13 family.</text>
</comment>
<evidence type="ECO:0000256" key="3">
    <source>
        <dbReference type="ARBA" id="ARBA00022679"/>
    </source>
</evidence>
<dbReference type="OrthoDB" id="258806at2759"/>
<evidence type="ECO:0000313" key="16">
    <source>
        <dbReference type="Proteomes" id="UP001055439"/>
    </source>
</evidence>
<keyword evidence="3 12" id="KW-0808">Transferase</keyword>
<dbReference type="InterPro" id="IPR021721">
    <property type="entry name" value="Znf_CCCH-type_TRM13"/>
</dbReference>
<evidence type="ECO:0000256" key="11">
    <source>
        <dbReference type="ARBA" id="ARBA00049393"/>
    </source>
</evidence>
<evidence type="ECO:0000259" key="14">
    <source>
        <dbReference type="PROSITE" id="PS51800"/>
    </source>
</evidence>
<dbReference type="EMBL" id="CP097505">
    <property type="protein sequence ID" value="URD92744.1"/>
    <property type="molecule type" value="Genomic_DNA"/>
</dbReference>
<keyword evidence="6 12" id="KW-0479">Metal-binding</keyword>
<dbReference type="GO" id="GO:0106050">
    <property type="term" value="F:tRNA 2'-O-methyltransferase activity"/>
    <property type="evidence" value="ECO:0007669"/>
    <property type="project" value="UniProtKB-UniRule"/>
</dbReference>
<dbReference type="EC" id="2.1.1.225" evidence="12"/>
<feature type="domain" description="CHHC U11-48K-type" evidence="14">
    <location>
        <begin position="106"/>
        <end position="133"/>
    </location>
</feature>
<dbReference type="PANTHER" id="PTHR12998:SF0">
    <property type="entry name" value="TRNA:M(4)X MODIFICATION ENZYME TRM13 HOMOLOG"/>
    <property type="match status" value="1"/>
</dbReference>
<dbReference type="Pfam" id="PF05253">
    <property type="entry name" value="zf-U11-48K"/>
    <property type="match status" value="1"/>
</dbReference>
<dbReference type="InterPro" id="IPR039044">
    <property type="entry name" value="Trm13"/>
</dbReference>
<sequence length="523" mass="58398">LYRPTHKVFIICTCVELDIGHTIASLPSSPTAMPHLLTHAPPPAPPSTSTSTSAGGGGPAEEEEEEVTTKKRCRYWLPNKRRLCANTPLPLSRFCGNHEPTAEARRIPCPIDPSHSVSGENLKSHVKRCPFKKQAQVLESQPYYSKGINSGSGGDGKDDAVGSAAKRNAIFRMSVQEFHGLLGKIKLIHSAISTVLPHSYLVPDACSKWLNQRLDRKLPFQEKHAMQQASIIGNIEAFGMLQKPKDLTNPFCQECDGSDDVDRDESRVSAVVEFGAGRGYLTHMLTDCYGIKQAFLVERKSYKLKADRSLRQNQSIILERLRIDIADLNLDEVHFLKGLRHLAIGKHLCGPATDLTIRCCLNREYNQSKETHSTSSHLQGIALATCCHHLCQWKHYTNTKFLLSLGITEEEFHAMTWFTSWAVDADHSSELSDVSHQETNLSTIEDKQSNLEDGGVEEVIRSMPALDRAHLGFICKEIIDIGRLSSLRDRGMDAQLVKYVPSNISPENHLLLAKWRFEFPTVM</sequence>
<name>A0A9E7JU93_9LILI</name>
<keyword evidence="2 12" id="KW-0489">Methyltransferase</keyword>
<accession>A0A9E7JU93</accession>
<comment type="catalytic activity">
    <reaction evidence="11 12">
        <text>adenosine(4) in tRNA(His) + S-adenosyl-L-methionine = 2'-O-methyladenosine(4) in tRNA(His) + S-adenosyl-L-homocysteine + H(+)</text>
        <dbReference type="Rhea" id="RHEA:43196"/>
        <dbReference type="Rhea" id="RHEA-COMP:10401"/>
        <dbReference type="Rhea" id="RHEA-COMP:10402"/>
        <dbReference type="ChEBI" id="CHEBI:15378"/>
        <dbReference type="ChEBI" id="CHEBI:57856"/>
        <dbReference type="ChEBI" id="CHEBI:59789"/>
        <dbReference type="ChEBI" id="CHEBI:74411"/>
        <dbReference type="ChEBI" id="CHEBI:74477"/>
        <dbReference type="EC" id="2.1.1.225"/>
    </reaction>
</comment>
<evidence type="ECO:0000256" key="7">
    <source>
        <dbReference type="ARBA" id="ARBA00022771"/>
    </source>
</evidence>
<evidence type="ECO:0000313" key="15">
    <source>
        <dbReference type="EMBL" id="URD92744.1"/>
    </source>
</evidence>
<dbReference type="PROSITE" id="PS51800">
    <property type="entry name" value="ZF_CHHC_U11_48K"/>
    <property type="match status" value="1"/>
</dbReference>
<dbReference type="InterPro" id="IPR007871">
    <property type="entry name" value="Methyltransferase_TRM13"/>
</dbReference>